<dbReference type="InterPro" id="IPR002514">
    <property type="entry name" value="Transposase_8"/>
</dbReference>
<dbReference type="EMBL" id="JAAEDM010000047">
    <property type="protein sequence ID" value="MBR0672701.1"/>
    <property type="molecule type" value="Genomic_DNA"/>
</dbReference>
<sequence>MRELSFLEGGGTPKKRHTAEQIIGLLRQAEVEPAQGRRVGEICRGLRVSEASFYRWRAAYGGLAARGRRPVPCRGQRRSASCGDRHRRHPKCAGTRRVAPTQARGPAHALHSASSHACSSSAASTRGCVEHEVRCTARQSLSSDVYLIALSLRLTGNHASGASSRDASRAPAASPHRRDPASAPPGRHPPGHRSHPA</sequence>
<feature type="region of interest" description="Disordered" evidence="1">
    <location>
        <begin position="67"/>
        <end position="101"/>
    </location>
</feature>
<feature type="compositionally biased region" description="Low complexity" evidence="1">
    <location>
        <begin position="158"/>
        <end position="174"/>
    </location>
</feature>
<reference evidence="2" key="2">
    <citation type="journal article" date="2021" name="Syst. Appl. Microbiol.">
        <title>Roseomonas hellenica sp. nov., isolated from roots of wild-growing Alkanna tinctoria.</title>
        <authorList>
            <person name="Rat A."/>
            <person name="Naranjo H.D."/>
            <person name="Lebbe L."/>
            <person name="Cnockaert M."/>
            <person name="Krigas N."/>
            <person name="Grigoriadou K."/>
            <person name="Maloupa E."/>
            <person name="Willems A."/>
        </authorList>
    </citation>
    <scope>NUCLEOTIDE SEQUENCE</scope>
    <source>
        <strain evidence="2">LMG 31231</strain>
    </source>
</reference>
<evidence type="ECO:0000313" key="2">
    <source>
        <dbReference type="EMBL" id="MBR0672701.1"/>
    </source>
</evidence>
<evidence type="ECO:0000313" key="3">
    <source>
        <dbReference type="Proteomes" id="UP001138751"/>
    </source>
</evidence>
<dbReference type="Pfam" id="PF01527">
    <property type="entry name" value="HTH_Tnp_1"/>
    <property type="match status" value="1"/>
</dbReference>
<evidence type="ECO:0000256" key="1">
    <source>
        <dbReference type="SAM" id="MobiDB-lite"/>
    </source>
</evidence>
<dbReference type="AlphaFoldDB" id="A0A9X9WZX2"/>
<feature type="compositionally biased region" description="Basic residues" evidence="1">
    <location>
        <begin position="67"/>
        <end position="77"/>
    </location>
</feature>
<dbReference type="GO" id="GO:0004803">
    <property type="term" value="F:transposase activity"/>
    <property type="evidence" value="ECO:0007669"/>
    <property type="project" value="InterPro"/>
</dbReference>
<feature type="region of interest" description="Disordered" evidence="1">
    <location>
        <begin position="158"/>
        <end position="197"/>
    </location>
</feature>
<accession>A0A9X9WZX2</accession>
<comment type="caution">
    <text evidence="2">The sequence shown here is derived from an EMBL/GenBank/DDBJ whole genome shotgun (WGS) entry which is preliminary data.</text>
</comment>
<dbReference type="GO" id="GO:0003677">
    <property type="term" value="F:DNA binding"/>
    <property type="evidence" value="ECO:0007669"/>
    <property type="project" value="InterPro"/>
</dbReference>
<keyword evidence="3" id="KW-1185">Reference proteome</keyword>
<dbReference type="GO" id="GO:0006313">
    <property type="term" value="P:DNA transposition"/>
    <property type="evidence" value="ECO:0007669"/>
    <property type="project" value="InterPro"/>
</dbReference>
<organism evidence="2 3">
    <name type="scientific">Neoroseomonas soli</name>
    <dbReference type="NCBI Taxonomy" id="1081025"/>
    <lineage>
        <taxon>Bacteria</taxon>
        <taxon>Pseudomonadati</taxon>
        <taxon>Pseudomonadota</taxon>
        <taxon>Alphaproteobacteria</taxon>
        <taxon>Acetobacterales</taxon>
        <taxon>Acetobacteraceae</taxon>
        <taxon>Neoroseomonas</taxon>
    </lineage>
</organism>
<proteinExistence type="predicted"/>
<protein>
    <submittedName>
        <fullName evidence="2">Transposase</fullName>
    </submittedName>
</protein>
<dbReference type="Proteomes" id="UP001138751">
    <property type="component" value="Unassembled WGS sequence"/>
</dbReference>
<reference evidence="2" key="1">
    <citation type="submission" date="2020-01" db="EMBL/GenBank/DDBJ databases">
        <authorList>
            <person name="Rat A."/>
        </authorList>
    </citation>
    <scope>NUCLEOTIDE SEQUENCE</scope>
    <source>
        <strain evidence="2">LMG 31231</strain>
    </source>
</reference>
<name>A0A9X9WZX2_9PROT</name>
<gene>
    <name evidence="2" type="ORF">GXW76_16095</name>
</gene>